<accession>A0A1Q2CY04</accession>
<feature type="transmembrane region" description="Helical" evidence="2">
    <location>
        <begin position="6"/>
        <end position="26"/>
    </location>
</feature>
<feature type="transmembrane region" description="Helical" evidence="2">
    <location>
        <begin position="202"/>
        <end position="221"/>
    </location>
</feature>
<sequence>MTSMDIGALGIAIVVGGVMFLIGALANRFFHDRIFVGLTPGLTPAPGQTAPVTRVQPKREYSGEVPVAFSPPRGLRPGLVGTIVDGQADMRDLTATIVDLAVRGWLKIEAVDVDAKRQKDPKKKARDWRITPSDAAPPADRLDQFESDLLNSLRGMPGSEGGVLMSRWSKQRSADLRNAQDNLYHQTVENGWYEKDPRPTSLGCLATLGWIALIGWCLLVFANRLSIWTILSALILVAGGVFLTKRLKPRVPRTAVGTATMIQALGFKKYLATAEADQFSFEEAAGIFSRYLPYALVFGVAEHWAKVFGEVAQRSHDLGGPDVFEGLLWMDLGMDVAWNLAFMADLGGIFDVGDVIGGVGDFAEGIGGFVEGVGDFISDIDIDFDF</sequence>
<evidence type="ECO:0000313" key="5">
    <source>
        <dbReference type="Proteomes" id="UP000188235"/>
    </source>
</evidence>
<feature type="domain" description="Predicted membrane protein YciQ-like C-terminal" evidence="3">
    <location>
        <begin position="70"/>
        <end position="308"/>
    </location>
</feature>
<dbReference type="EMBL" id="CP019607">
    <property type="protein sequence ID" value="AQP51006.1"/>
    <property type="molecule type" value="Genomic_DNA"/>
</dbReference>
<evidence type="ECO:0000259" key="3">
    <source>
        <dbReference type="Pfam" id="PF20990"/>
    </source>
</evidence>
<dbReference type="InterPro" id="IPR048389">
    <property type="entry name" value="YciQ-like_C"/>
</dbReference>
<gene>
    <name evidence="4" type="ORF">BW733_09365</name>
</gene>
<dbReference type="OrthoDB" id="143710at2"/>
<dbReference type="AlphaFoldDB" id="A0A1Q2CY04"/>
<dbReference type="STRING" id="399497.BW733_09365"/>
<feature type="region of interest" description="Disordered" evidence="1">
    <location>
        <begin position="116"/>
        <end position="138"/>
    </location>
</feature>
<dbReference type="RefSeq" id="WP_077349904.1">
    <property type="nucleotide sequence ID" value="NZ_CP019607.1"/>
</dbReference>
<keyword evidence="2" id="KW-0812">Transmembrane</keyword>
<reference evidence="4 5" key="1">
    <citation type="journal article" date="2008" name="Int. J. Syst. Evol. Microbiol.">
        <title>Tessaracoccus flavescens sp. nov., isolated from marine sediment.</title>
        <authorList>
            <person name="Lee D.W."/>
            <person name="Lee S.D."/>
        </authorList>
    </citation>
    <scope>NUCLEOTIDE SEQUENCE [LARGE SCALE GENOMIC DNA]</scope>
    <source>
        <strain evidence="4 5">SST-39T</strain>
    </source>
</reference>
<keyword evidence="2" id="KW-0472">Membrane</keyword>
<proteinExistence type="predicted"/>
<dbReference type="Pfam" id="PF20990">
    <property type="entry name" value="DUF2207_C"/>
    <property type="match status" value="1"/>
</dbReference>
<keyword evidence="5" id="KW-1185">Reference proteome</keyword>
<organism evidence="4 5">
    <name type="scientific">Tessaracoccus flavescens</name>
    <dbReference type="NCBI Taxonomy" id="399497"/>
    <lineage>
        <taxon>Bacteria</taxon>
        <taxon>Bacillati</taxon>
        <taxon>Actinomycetota</taxon>
        <taxon>Actinomycetes</taxon>
        <taxon>Propionibacteriales</taxon>
        <taxon>Propionibacteriaceae</taxon>
        <taxon>Tessaracoccus</taxon>
    </lineage>
</organism>
<protein>
    <recommendedName>
        <fullName evidence="3">Predicted membrane protein YciQ-like C-terminal domain-containing protein</fullName>
    </recommendedName>
</protein>
<name>A0A1Q2CY04_9ACTN</name>
<dbReference type="KEGG" id="tfa:BW733_09365"/>
<dbReference type="Proteomes" id="UP000188235">
    <property type="component" value="Chromosome"/>
</dbReference>
<evidence type="ECO:0000256" key="1">
    <source>
        <dbReference type="SAM" id="MobiDB-lite"/>
    </source>
</evidence>
<evidence type="ECO:0000256" key="2">
    <source>
        <dbReference type="SAM" id="Phobius"/>
    </source>
</evidence>
<feature type="transmembrane region" description="Helical" evidence="2">
    <location>
        <begin position="227"/>
        <end position="244"/>
    </location>
</feature>
<evidence type="ECO:0000313" key="4">
    <source>
        <dbReference type="EMBL" id="AQP51006.1"/>
    </source>
</evidence>
<keyword evidence="2" id="KW-1133">Transmembrane helix</keyword>